<dbReference type="KEGG" id="lji:ELX58_00095"/>
<feature type="domain" description="Metallo-beta-lactamase" evidence="1">
    <location>
        <begin position="17"/>
        <end position="223"/>
    </location>
</feature>
<dbReference type="OrthoDB" id="9781189at2"/>
<gene>
    <name evidence="2" type="ORF">ELX58_00095</name>
</gene>
<keyword evidence="2" id="KW-0378">Hydrolase</keyword>
<accession>A0A4P6ZJ40</accession>
<dbReference type="GO" id="GO:0016787">
    <property type="term" value="F:hydrolase activity"/>
    <property type="evidence" value="ECO:0007669"/>
    <property type="project" value="UniProtKB-KW"/>
</dbReference>
<dbReference type="InterPro" id="IPR036866">
    <property type="entry name" value="RibonucZ/Hydroxyglut_hydro"/>
</dbReference>
<dbReference type="PANTHER" id="PTHR47619:SF1">
    <property type="entry name" value="EXODEOXYRIBONUCLEASE WALJ"/>
    <property type="match status" value="1"/>
</dbReference>
<dbReference type="SMART" id="SM00849">
    <property type="entry name" value="Lactamase_B"/>
    <property type="match status" value="1"/>
</dbReference>
<sequence>MFFKGAMKICLLSSGSGGNSTYIQTAHHQVLLDAGLSGVKIRHLLHLIHRDPRQIDMLLVSHEHSDHSKGVGILARKYHNIKVFANQKTWDAMAPKIGFVDPSQRRIFPEGKTMSFGDLDIQSFGTSHDAADSQYYKVTCRGKSFAMITDAGYVSRHIQKLIMNCEAFAMESNYDTEMLRHGPYSWPLKRRILSDVGHLSNDQTADILLNVIGNKTKYVFLAHRSHNNNTMELAHDTVANVLMRNGLPVGRDFKLYDTDVEMPTPLVTI</sequence>
<proteinExistence type="predicted"/>
<evidence type="ECO:0000313" key="2">
    <source>
        <dbReference type="EMBL" id="QBP17618.1"/>
    </source>
</evidence>
<dbReference type="EMBL" id="CP034726">
    <property type="protein sequence ID" value="QBP17618.1"/>
    <property type="molecule type" value="Genomic_DNA"/>
</dbReference>
<evidence type="ECO:0000313" key="3">
    <source>
        <dbReference type="Proteomes" id="UP000294321"/>
    </source>
</evidence>
<dbReference type="InterPro" id="IPR052533">
    <property type="entry name" value="WalJ/YycJ-like"/>
</dbReference>
<dbReference type="Gene3D" id="3.60.15.10">
    <property type="entry name" value="Ribonuclease Z/Hydroxyacylglutathione hydrolase-like"/>
    <property type="match status" value="1"/>
</dbReference>
<dbReference type="InterPro" id="IPR001279">
    <property type="entry name" value="Metallo-B-lactamas"/>
</dbReference>
<dbReference type="Proteomes" id="UP000294321">
    <property type="component" value="Chromosome"/>
</dbReference>
<dbReference type="PANTHER" id="PTHR47619">
    <property type="entry name" value="METALLO-HYDROLASE YYCJ-RELATED"/>
    <property type="match status" value="1"/>
</dbReference>
<protein>
    <submittedName>
        <fullName evidence="2">MBL fold metallo-hydrolase</fullName>
    </submittedName>
</protein>
<reference evidence="3" key="1">
    <citation type="submission" date="2018-12" db="EMBL/GenBank/DDBJ databases">
        <title>A new species of lactobacillus.</title>
        <authorList>
            <person name="Jian Y."/>
            <person name="Xin L."/>
            <person name="Hong Z.J."/>
            <person name="Ming L.Z."/>
            <person name="Hong X.Z."/>
        </authorList>
    </citation>
    <scope>NUCLEOTIDE SEQUENCE [LARGE SCALE GENOMIC DNA]</scope>
    <source>
        <strain evidence="3">HSLZ-75</strain>
    </source>
</reference>
<keyword evidence="3" id="KW-1185">Reference proteome</keyword>
<organism evidence="2 3">
    <name type="scientific">Acetilactobacillus jinshanensis</name>
    <dbReference type="NCBI Taxonomy" id="1720083"/>
    <lineage>
        <taxon>Bacteria</taxon>
        <taxon>Bacillati</taxon>
        <taxon>Bacillota</taxon>
        <taxon>Bacilli</taxon>
        <taxon>Lactobacillales</taxon>
        <taxon>Lactobacillaceae</taxon>
        <taxon>Acetilactobacillus</taxon>
    </lineage>
</organism>
<name>A0A4P6ZJ40_9LACO</name>
<dbReference type="RefSeq" id="WP_133441164.1">
    <property type="nucleotide sequence ID" value="NZ_CP034726.1"/>
</dbReference>
<dbReference type="SUPFAM" id="SSF56281">
    <property type="entry name" value="Metallo-hydrolase/oxidoreductase"/>
    <property type="match status" value="1"/>
</dbReference>
<evidence type="ECO:0000259" key="1">
    <source>
        <dbReference type="SMART" id="SM00849"/>
    </source>
</evidence>
<dbReference type="AlphaFoldDB" id="A0A4P6ZJ40"/>
<dbReference type="Pfam" id="PF12706">
    <property type="entry name" value="Lactamase_B_2"/>
    <property type="match status" value="1"/>
</dbReference>